<protein>
    <recommendedName>
        <fullName evidence="4">Transcription factor CBF/NF-Y/archaeal histone domain-containing protein</fullName>
    </recommendedName>
</protein>
<evidence type="ECO:0008006" key="4">
    <source>
        <dbReference type="Google" id="ProtNLM"/>
    </source>
</evidence>
<comment type="caution">
    <text evidence="2">The sequence shown here is derived from an EMBL/GenBank/DDBJ whole genome shotgun (WGS) entry which is preliminary data.</text>
</comment>
<evidence type="ECO:0000313" key="2">
    <source>
        <dbReference type="EMBL" id="TDH70484.1"/>
    </source>
</evidence>
<keyword evidence="3" id="KW-1185">Reference proteome</keyword>
<evidence type="ECO:0000313" key="3">
    <source>
        <dbReference type="Proteomes" id="UP000294530"/>
    </source>
</evidence>
<reference evidence="2 3" key="1">
    <citation type="journal article" date="2021" name="Genome Biol.">
        <title>AFLAP: assembly-free linkage analysis pipeline using k-mers from genome sequencing data.</title>
        <authorList>
            <person name="Fletcher K."/>
            <person name="Zhang L."/>
            <person name="Gil J."/>
            <person name="Han R."/>
            <person name="Cavanaugh K."/>
            <person name="Michelmore R."/>
        </authorList>
    </citation>
    <scope>NUCLEOTIDE SEQUENCE [LARGE SCALE GENOMIC DNA]</scope>
    <source>
        <strain evidence="2 3">SF5</strain>
    </source>
</reference>
<dbReference type="KEGG" id="blac:94350036"/>
<name>A0A976IG69_BRELC</name>
<accession>A0A976IG69</accession>
<dbReference type="RefSeq" id="XP_067819983.1">
    <property type="nucleotide sequence ID" value="XM_067964365.1"/>
</dbReference>
<feature type="compositionally biased region" description="Basic and acidic residues" evidence="1">
    <location>
        <begin position="115"/>
        <end position="129"/>
    </location>
</feature>
<sequence>MGQVSEAAVLACSSLVHFFVKDMATKMQMEAKAGVGLTPIELKKSILASEEFDFLHEKVANIDENDTKYHRPGRRGTKRPIKPAKKKPTIKKARPTNAKKNIETTPTTTMYDTEFDSRASNHFKPSDGDTFKHHLALLEVEQDENYDESDDSDE</sequence>
<proteinExistence type="predicted"/>
<gene>
    <name evidence="2" type="ORF">CCR75_006295</name>
</gene>
<feature type="compositionally biased region" description="Basic residues" evidence="1">
    <location>
        <begin position="70"/>
        <end position="94"/>
    </location>
</feature>
<dbReference type="EMBL" id="SHOA02000014">
    <property type="protein sequence ID" value="TDH70484.1"/>
    <property type="molecule type" value="Genomic_DNA"/>
</dbReference>
<dbReference type="GeneID" id="94350036"/>
<dbReference type="AlphaFoldDB" id="A0A976IG69"/>
<organism evidence="2 3">
    <name type="scientific">Bremia lactucae</name>
    <name type="common">Lettuce downy mildew</name>
    <dbReference type="NCBI Taxonomy" id="4779"/>
    <lineage>
        <taxon>Eukaryota</taxon>
        <taxon>Sar</taxon>
        <taxon>Stramenopiles</taxon>
        <taxon>Oomycota</taxon>
        <taxon>Peronosporomycetes</taxon>
        <taxon>Peronosporales</taxon>
        <taxon>Peronosporaceae</taxon>
        <taxon>Bremia</taxon>
    </lineage>
</organism>
<evidence type="ECO:0000256" key="1">
    <source>
        <dbReference type="SAM" id="MobiDB-lite"/>
    </source>
</evidence>
<dbReference type="Proteomes" id="UP000294530">
    <property type="component" value="Unassembled WGS sequence"/>
</dbReference>
<dbReference type="OrthoDB" id="636685at2759"/>
<feature type="region of interest" description="Disordered" evidence="1">
    <location>
        <begin position="65"/>
        <end position="129"/>
    </location>
</feature>